<dbReference type="CDD" id="cd05398">
    <property type="entry name" value="NT_ClassII-CCAase"/>
    <property type="match status" value="1"/>
</dbReference>
<dbReference type="GO" id="GO:0046872">
    <property type="term" value="F:metal ion binding"/>
    <property type="evidence" value="ECO:0007669"/>
    <property type="project" value="UniProtKB-KW"/>
</dbReference>
<dbReference type="FunFam" id="3.30.460.10:FF:000016">
    <property type="entry name" value="Multifunctional CCA protein"/>
    <property type="match status" value="1"/>
</dbReference>
<reference evidence="13" key="1">
    <citation type="journal article" date="2017" name="Appl. Environ. Microbiol.">
        <title>Molecular characterization of an Endozoicomonas-like organism causing infection in king scallop Pecten maximus L.</title>
        <authorList>
            <person name="Cano I."/>
            <person name="van Aerle R."/>
            <person name="Ross S."/>
            <person name="Verner-Jeffreys D.W."/>
            <person name="Paley R.K."/>
            <person name="Rimmer G."/>
            <person name="Ryder D."/>
            <person name="Hooper P."/>
            <person name="Stone D."/>
            <person name="Feist S.W."/>
        </authorList>
    </citation>
    <scope>NUCLEOTIDE SEQUENCE</scope>
</reference>
<evidence type="ECO:0000256" key="9">
    <source>
        <dbReference type="ARBA" id="ARBA00022842"/>
    </source>
</evidence>
<dbReference type="InterPro" id="IPR032828">
    <property type="entry name" value="PolyA_RNA-bd"/>
</dbReference>
<dbReference type="PIRSF" id="PIRSF000813">
    <property type="entry name" value="CCA_bact"/>
    <property type="match status" value="1"/>
</dbReference>
<keyword evidence="2" id="KW-0808">Transferase</keyword>
<dbReference type="SUPFAM" id="SSF81301">
    <property type="entry name" value="Nucleotidyltransferase"/>
    <property type="match status" value="1"/>
</dbReference>
<evidence type="ECO:0000259" key="11">
    <source>
        <dbReference type="Pfam" id="PF01743"/>
    </source>
</evidence>
<dbReference type="InterPro" id="IPR012006">
    <property type="entry name" value="CCA_bact"/>
</dbReference>
<dbReference type="EMBL" id="NSIT01000100">
    <property type="protein sequence ID" value="PJE79057.1"/>
    <property type="molecule type" value="Genomic_DNA"/>
</dbReference>
<dbReference type="InterPro" id="IPR002646">
    <property type="entry name" value="PolA_pol_head_dom"/>
</dbReference>
<dbReference type="GO" id="GO:0001680">
    <property type="term" value="P:tRNA 3'-terminal CCA addition"/>
    <property type="evidence" value="ECO:0007669"/>
    <property type="project" value="InterPro"/>
</dbReference>
<evidence type="ECO:0000256" key="4">
    <source>
        <dbReference type="ARBA" id="ARBA00022695"/>
    </source>
</evidence>
<organism evidence="13">
    <name type="scientific">invertebrate metagenome</name>
    <dbReference type="NCBI Taxonomy" id="1711999"/>
    <lineage>
        <taxon>unclassified sequences</taxon>
        <taxon>metagenomes</taxon>
        <taxon>organismal metagenomes</taxon>
    </lineage>
</organism>
<evidence type="ECO:0000313" key="13">
    <source>
        <dbReference type="EMBL" id="PJE79057.1"/>
    </source>
</evidence>
<accession>A0A2H9T746</accession>
<evidence type="ECO:0000256" key="5">
    <source>
        <dbReference type="ARBA" id="ARBA00022723"/>
    </source>
</evidence>
<dbReference type="Gene3D" id="1.10.3090.10">
    <property type="entry name" value="cca-adding enzyme, domain 2"/>
    <property type="match status" value="1"/>
</dbReference>
<dbReference type="GO" id="GO:0005524">
    <property type="term" value="F:ATP binding"/>
    <property type="evidence" value="ECO:0007669"/>
    <property type="project" value="UniProtKB-KW"/>
</dbReference>
<dbReference type="PANTHER" id="PTHR47545:SF1">
    <property type="entry name" value="MULTIFUNCTIONAL CCA PROTEIN"/>
    <property type="match status" value="1"/>
</dbReference>
<dbReference type="GO" id="GO:0004810">
    <property type="term" value="F:CCA tRNA nucleotidyltransferase activity"/>
    <property type="evidence" value="ECO:0007669"/>
    <property type="project" value="InterPro"/>
</dbReference>
<evidence type="ECO:0000256" key="8">
    <source>
        <dbReference type="ARBA" id="ARBA00022840"/>
    </source>
</evidence>
<keyword evidence="6" id="KW-0547">Nucleotide-binding</keyword>
<feature type="domain" description="Poly A polymerase head" evidence="11">
    <location>
        <begin position="3"/>
        <end position="122"/>
    </location>
</feature>
<evidence type="ECO:0000259" key="12">
    <source>
        <dbReference type="Pfam" id="PF12627"/>
    </source>
</evidence>
<keyword evidence="3" id="KW-0819">tRNA processing</keyword>
<keyword evidence="8" id="KW-0067">ATP-binding</keyword>
<protein>
    <submittedName>
        <fullName evidence="13">Multifunctional CCA protein</fullName>
    </submittedName>
</protein>
<dbReference type="HAMAP" id="MF_01262">
    <property type="entry name" value="CCA_bact_type2"/>
    <property type="match status" value="1"/>
</dbReference>
<dbReference type="SUPFAM" id="SSF81891">
    <property type="entry name" value="Poly A polymerase C-terminal region-like"/>
    <property type="match status" value="1"/>
</dbReference>
<dbReference type="Pfam" id="PF01743">
    <property type="entry name" value="PolyA_pol"/>
    <property type="match status" value="1"/>
</dbReference>
<dbReference type="AlphaFoldDB" id="A0A2H9T746"/>
<dbReference type="InterPro" id="IPR043519">
    <property type="entry name" value="NT_sf"/>
</dbReference>
<proteinExistence type="inferred from homology"/>
<dbReference type="GO" id="GO:0042245">
    <property type="term" value="P:RNA repair"/>
    <property type="evidence" value="ECO:0007669"/>
    <property type="project" value="UniProtKB-KW"/>
</dbReference>
<dbReference type="Pfam" id="PF12627">
    <property type="entry name" value="PolyA_pol_RNAbd"/>
    <property type="match status" value="1"/>
</dbReference>
<name>A0A2H9T746_9ZZZZ</name>
<dbReference type="Gene3D" id="3.30.460.10">
    <property type="entry name" value="Beta Polymerase, domain 2"/>
    <property type="match status" value="1"/>
</dbReference>
<sequence>MKIYLVGGAVRDKLLGLPVKDRDWVVTGTTPEHMLNQGFQPVGKDFPVFLHPKTHEEYALARTERKSGHGYTGFTFHTSAEVTLEEDLLRRDLTINAMAEDDNGHIIDPYQGQTDLKNRILRHVSPAFTEDPLRILRVARFAARFHQKGFTVAPDTRQLMQAMVASGEVKHLVPERVWQETHRALLSHSPAVYFQTLMDCGALEIVMPWWNQLLHQHNHVLEALTATARQQCSESIRFSCLAYPYKNTSGQALKQFFRNLCIPSYLAERGLLLFKHYRNFIDTCYNPNAQSLVDFFEQADAFRKPDRFLDVLESSDFLKQASREINTVEPTDNPAKWIAPLLAQCSNIDAKPLVAQGIKGKAVGDALHELRVQALEQSLQKTKDKT</sequence>
<evidence type="ECO:0000256" key="10">
    <source>
        <dbReference type="ARBA" id="ARBA00022884"/>
    </source>
</evidence>
<keyword evidence="4" id="KW-0548">Nucleotidyltransferase</keyword>
<dbReference type="InterPro" id="IPR050124">
    <property type="entry name" value="tRNA_CCA-adding_enzyme"/>
</dbReference>
<keyword evidence="5" id="KW-0479">Metal-binding</keyword>
<evidence type="ECO:0000256" key="1">
    <source>
        <dbReference type="ARBA" id="ARBA00001946"/>
    </source>
</evidence>
<keyword evidence="7" id="KW-0692">RNA repair</keyword>
<dbReference type="GO" id="GO:0003723">
    <property type="term" value="F:RNA binding"/>
    <property type="evidence" value="ECO:0007669"/>
    <property type="project" value="UniProtKB-KW"/>
</dbReference>
<feature type="domain" description="tRNA nucleotidyltransferase/poly(A) polymerase RNA and SrmB- binding" evidence="12">
    <location>
        <begin position="149"/>
        <end position="210"/>
    </location>
</feature>
<gene>
    <name evidence="13" type="primary">cca</name>
    <name evidence="13" type="ORF">CI610_01987</name>
</gene>
<comment type="cofactor">
    <cofactor evidence="1">
        <name>Mg(2+)</name>
        <dbReference type="ChEBI" id="CHEBI:18420"/>
    </cofactor>
</comment>
<evidence type="ECO:0000256" key="3">
    <source>
        <dbReference type="ARBA" id="ARBA00022694"/>
    </source>
</evidence>
<keyword evidence="10" id="KW-0694">RNA-binding</keyword>
<keyword evidence="9" id="KW-0460">Magnesium</keyword>
<dbReference type="PANTHER" id="PTHR47545">
    <property type="entry name" value="MULTIFUNCTIONAL CCA PROTEIN"/>
    <property type="match status" value="1"/>
</dbReference>
<evidence type="ECO:0000256" key="6">
    <source>
        <dbReference type="ARBA" id="ARBA00022741"/>
    </source>
</evidence>
<evidence type="ECO:0000256" key="7">
    <source>
        <dbReference type="ARBA" id="ARBA00022800"/>
    </source>
</evidence>
<comment type="caution">
    <text evidence="13">The sequence shown here is derived from an EMBL/GenBank/DDBJ whole genome shotgun (WGS) entry which is preliminary data.</text>
</comment>
<evidence type="ECO:0000256" key="2">
    <source>
        <dbReference type="ARBA" id="ARBA00022679"/>
    </source>
</evidence>